<dbReference type="Proteomes" id="UP001440612">
    <property type="component" value="Chromosome"/>
</dbReference>
<evidence type="ECO:0000256" key="4">
    <source>
        <dbReference type="ARBA" id="ARBA00022801"/>
    </source>
</evidence>
<evidence type="ECO:0000259" key="7">
    <source>
        <dbReference type="Pfam" id="PF08340"/>
    </source>
</evidence>
<dbReference type="PANTHER" id="PTHR30636:SF3">
    <property type="entry name" value="UPF0701 PROTEIN YICC"/>
    <property type="match status" value="1"/>
</dbReference>
<dbReference type="InterPro" id="IPR013527">
    <property type="entry name" value="YicC-like_N"/>
</dbReference>
<comment type="similarity">
    <text evidence="5">Belongs to the YicC/YloC family.</text>
</comment>
<name>A0ABZ2V0H7_9RHOB</name>
<feature type="domain" description="Endoribonuclease YicC-like N-terminal" evidence="6">
    <location>
        <begin position="3"/>
        <end position="159"/>
    </location>
</feature>
<keyword evidence="3" id="KW-0255">Endonuclease</keyword>
<evidence type="ECO:0000259" key="6">
    <source>
        <dbReference type="Pfam" id="PF03755"/>
    </source>
</evidence>
<dbReference type="PANTHER" id="PTHR30636">
    <property type="entry name" value="UPF0701 PROTEIN YICC"/>
    <property type="match status" value="1"/>
</dbReference>
<dbReference type="Pfam" id="PF08340">
    <property type="entry name" value="YicC-like_C"/>
    <property type="match status" value="1"/>
</dbReference>
<dbReference type="InterPro" id="IPR005229">
    <property type="entry name" value="YicC/YloC-like"/>
</dbReference>
<dbReference type="Pfam" id="PF03755">
    <property type="entry name" value="YicC-like_N"/>
    <property type="match status" value="1"/>
</dbReference>
<gene>
    <name evidence="8" type="ORF">AABB29_13815</name>
</gene>
<dbReference type="GO" id="GO:0016787">
    <property type="term" value="F:hydrolase activity"/>
    <property type="evidence" value="ECO:0007669"/>
    <property type="project" value="UniProtKB-KW"/>
</dbReference>
<evidence type="ECO:0000313" key="9">
    <source>
        <dbReference type="Proteomes" id="UP001440612"/>
    </source>
</evidence>
<keyword evidence="2" id="KW-0540">Nuclease</keyword>
<feature type="domain" description="Endoribonuclease YicC-like C-terminal" evidence="7">
    <location>
        <begin position="180"/>
        <end position="296"/>
    </location>
</feature>
<keyword evidence="9" id="KW-1185">Reference proteome</keyword>
<evidence type="ECO:0000256" key="5">
    <source>
        <dbReference type="ARBA" id="ARBA00035648"/>
    </source>
</evidence>
<accession>A0ABZ2V0H7</accession>
<evidence type="ECO:0000256" key="1">
    <source>
        <dbReference type="ARBA" id="ARBA00001968"/>
    </source>
</evidence>
<protein>
    <submittedName>
        <fullName evidence="8">YicC/YloC family endoribonuclease</fullName>
        <ecNumber evidence="8">3.1.-.-</ecNumber>
    </submittedName>
</protein>
<dbReference type="NCBIfam" id="TIGR00255">
    <property type="entry name" value="YicC/YloC family endoribonuclease"/>
    <property type="match status" value="1"/>
</dbReference>
<evidence type="ECO:0000256" key="2">
    <source>
        <dbReference type="ARBA" id="ARBA00022722"/>
    </source>
</evidence>
<comment type="cofactor">
    <cofactor evidence="1">
        <name>a divalent metal cation</name>
        <dbReference type="ChEBI" id="CHEBI:60240"/>
    </cofactor>
</comment>
<keyword evidence="4 8" id="KW-0378">Hydrolase</keyword>
<dbReference type="EC" id="3.1.-.-" evidence="8"/>
<proteinExistence type="inferred from homology"/>
<evidence type="ECO:0000313" key="8">
    <source>
        <dbReference type="EMBL" id="WZC47957.1"/>
    </source>
</evidence>
<dbReference type="RefSeq" id="WP_341366077.1">
    <property type="nucleotide sequence ID" value="NZ_CP150951.2"/>
</dbReference>
<organism evidence="8 9">
    <name type="scientific">Yoonia phaeophyticola</name>
    <dbReference type="NCBI Taxonomy" id="3137369"/>
    <lineage>
        <taxon>Bacteria</taxon>
        <taxon>Pseudomonadati</taxon>
        <taxon>Pseudomonadota</taxon>
        <taxon>Alphaproteobacteria</taxon>
        <taxon>Rhodobacterales</taxon>
        <taxon>Paracoccaceae</taxon>
        <taxon>Yoonia</taxon>
    </lineage>
</organism>
<sequence length="296" mass="31517">MTKSMTAFASRTGTCGPLSWNWEMRGVNARGLDLRIRIPDGIAGVEQAWRAALGKALSRGNVTVNLRLTREEASAGLTIDAAQLDSVLSALDQVQERAFSMGVTLGQPTAADVLAQRGVLISAQPEDDTGALAAALQADIAPLLADFLTMRANEGAALAAVINDQLDHIEKLTDQAAKAAADRAPQTRANLTAALARVLEDVATVDESRLAQELALLAVKSDVTEETDRLRAHVAAARDLLKSDEPAGRKLDFLAQEFNREANTLCAKSQATALTAIGLDLKAVIDQMREQIQNVE</sequence>
<dbReference type="InterPro" id="IPR013551">
    <property type="entry name" value="YicC-like_C"/>
</dbReference>
<evidence type="ECO:0000256" key="3">
    <source>
        <dbReference type="ARBA" id="ARBA00022759"/>
    </source>
</evidence>
<dbReference type="EMBL" id="CP150951">
    <property type="protein sequence ID" value="WZC47957.1"/>
    <property type="molecule type" value="Genomic_DNA"/>
</dbReference>
<reference evidence="9" key="1">
    <citation type="submission" date="2024-04" db="EMBL/GenBank/DDBJ databases">
        <title>Phylogenomic analyses of a clade within the roseobacter group suggest taxonomic reassignments of species of the genera Aestuariivita, Citreicella, Loktanella, Nautella, Pelagibaca, Ruegeria, Thalassobius, Thiobacimonas and Tropicibacter, and the proposal o.</title>
        <authorList>
            <person name="Jeon C.O."/>
        </authorList>
    </citation>
    <scope>NUCLEOTIDE SEQUENCE [LARGE SCALE GENOMIC DNA]</scope>
    <source>
        <strain evidence="9">BS5-3</strain>
    </source>
</reference>